<comment type="caution">
    <text evidence="13">Lacks conserved residue(s) required for the propagation of feature annotation.</text>
</comment>
<feature type="domain" description="Dihydrodipicolinate reductase C-terminal" evidence="15">
    <location>
        <begin position="114"/>
        <end position="242"/>
    </location>
</feature>
<evidence type="ECO:0000256" key="11">
    <source>
        <dbReference type="ARBA" id="ARBA00049080"/>
    </source>
</evidence>
<dbReference type="HAMAP" id="MF_00102">
    <property type="entry name" value="DapB"/>
    <property type="match status" value="1"/>
</dbReference>
<evidence type="ECO:0000256" key="12">
    <source>
        <dbReference type="ARBA" id="ARBA00049396"/>
    </source>
</evidence>
<gene>
    <name evidence="13" type="primary">dapB</name>
    <name evidence="16" type="ORF">FVP33_08265</name>
</gene>
<evidence type="ECO:0000256" key="9">
    <source>
        <dbReference type="ARBA" id="ARBA00037922"/>
    </source>
</evidence>
<comment type="catalytic activity">
    <reaction evidence="11 13">
        <text>(S)-2,3,4,5-tetrahydrodipicolinate + NADP(+) + H2O = (2S,4S)-4-hydroxy-2,3,4,5-tetrahydrodipicolinate + NADPH + H(+)</text>
        <dbReference type="Rhea" id="RHEA:35331"/>
        <dbReference type="ChEBI" id="CHEBI:15377"/>
        <dbReference type="ChEBI" id="CHEBI:15378"/>
        <dbReference type="ChEBI" id="CHEBI:16845"/>
        <dbReference type="ChEBI" id="CHEBI:57783"/>
        <dbReference type="ChEBI" id="CHEBI:58349"/>
        <dbReference type="ChEBI" id="CHEBI:67139"/>
        <dbReference type="EC" id="1.17.1.8"/>
    </reaction>
</comment>
<dbReference type="Proteomes" id="UP000321379">
    <property type="component" value="Unassembled WGS sequence"/>
</dbReference>
<dbReference type="GO" id="GO:0019877">
    <property type="term" value="P:diaminopimelate biosynthetic process"/>
    <property type="evidence" value="ECO:0007669"/>
    <property type="project" value="UniProtKB-UniRule"/>
</dbReference>
<keyword evidence="5 13" id="KW-0220">Diaminopimelate biosynthesis</keyword>
<comment type="subcellular location">
    <subcellularLocation>
        <location evidence="13">Cytoplasm</location>
    </subcellularLocation>
</comment>
<dbReference type="GO" id="GO:0051287">
    <property type="term" value="F:NAD binding"/>
    <property type="evidence" value="ECO:0007669"/>
    <property type="project" value="UniProtKB-UniRule"/>
</dbReference>
<feature type="binding site" evidence="13">
    <location>
        <begin position="147"/>
        <end position="148"/>
    </location>
    <ligand>
        <name>(S)-2,3,4,5-tetrahydrodipicolinate</name>
        <dbReference type="ChEBI" id="CHEBI:16845"/>
    </ligand>
</feature>
<dbReference type="InterPro" id="IPR036291">
    <property type="entry name" value="NAD(P)-bd_dom_sf"/>
</dbReference>
<dbReference type="Pfam" id="PF01113">
    <property type="entry name" value="DapB_N"/>
    <property type="match status" value="1"/>
</dbReference>
<keyword evidence="2 13" id="KW-0963">Cytoplasm</keyword>
<feature type="binding site" evidence="13">
    <location>
        <begin position="75"/>
        <end position="77"/>
    </location>
    <ligand>
        <name>NAD(+)</name>
        <dbReference type="ChEBI" id="CHEBI:57540"/>
    </ligand>
</feature>
<reference evidence="16 17" key="1">
    <citation type="submission" date="2019-08" db="EMBL/GenBank/DDBJ databases">
        <title>Bacterial whole genome sequence for Glaciihabitans sp. CHu50b-6-2.</title>
        <authorList>
            <person name="Jin L."/>
        </authorList>
    </citation>
    <scope>NUCLEOTIDE SEQUENCE [LARGE SCALE GENOMIC DNA]</scope>
    <source>
        <strain evidence="16 17">CHu50b-6-2</strain>
    </source>
</reference>
<evidence type="ECO:0000256" key="6">
    <source>
        <dbReference type="ARBA" id="ARBA00023002"/>
    </source>
</evidence>
<dbReference type="UniPathway" id="UPA00034">
    <property type="reaction ID" value="UER00018"/>
</dbReference>
<dbReference type="InterPro" id="IPR022664">
    <property type="entry name" value="DapB_N_CS"/>
</dbReference>
<evidence type="ECO:0000256" key="5">
    <source>
        <dbReference type="ARBA" id="ARBA00022915"/>
    </source>
</evidence>
<dbReference type="InterPro" id="IPR022663">
    <property type="entry name" value="DapB_C"/>
</dbReference>
<evidence type="ECO:0000256" key="10">
    <source>
        <dbReference type="ARBA" id="ARBA00038983"/>
    </source>
</evidence>
<organism evidence="16 17">
    <name type="scientific">Lacisediminihabitans profunda</name>
    <dbReference type="NCBI Taxonomy" id="2594790"/>
    <lineage>
        <taxon>Bacteria</taxon>
        <taxon>Bacillati</taxon>
        <taxon>Actinomycetota</taxon>
        <taxon>Actinomycetes</taxon>
        <taxon>Micrococcales</taxon>
        <taxon>Microbacteriaceae</taxon>
        <taxon>Lacisediminihabitans</taxon>
    </lineage>
</organism>
<dbReference type="GO" id="GO:0016726">
    <property type="term" value="F:oxidoreductase activity, acting on CH or CH2 groups, NAD or NADP as acceptor"/>
    <property type="evidence" value="ECO:0007669"/>
    <property type="project" value="UniProtKB-UniRule"/>
</dbReference>
<comment type="subunit">
    <text evidence="13">Homotetramer.</text>
</comment>
<protein>
    <recommendedName>
        <fullName evidence="10 13">4-hydroxy-tetrahydrodipicolinate reductase</fullName>
        <shortName evidence="13">HTPA reductase</shortName>
        <ecNumber evidence="10 13">1.17.1.8</ecNumber>
    </recommendedName>
</protein>
<dbReference type="NCBIfam" id="TIGR00036">
    <property type="entry name" value="dapB"/>
    <property type="match status" value="1"/>
</dbReference>
<dbReference type="Gene3D" id="3.40.50.720">
    <property type="entry name" value="NAD(P)-binding Rossmann-like Domain"/>
    <property type="match status" value="1"/>
</dbReference>
<dbReference type="SUPFAM" id="SSF55347">
    <property type="entry name" value="Glyceraldehyde-3-phosphate dehydrogenase-like, C-terminal domain"/>
    <property type="match status" value="1"/>
</dbReference>
<dbReference type="Pfam" id="PF05173">
    <property type="entry name" value="DapB_C"/>
    <property type="match status" value="1"/>
</dbReference>
<evidence type="ECO:0000256" key="1">
    <source>
        <dbReference type="ARBA" id="ARBA00006642"/>
    </source>
</evidence>
<evidence type="ECO:0000256" key="4">
    <source>
        <dbReference type="ARBA" id="ARBA00022857"/>
    </source>
</evidence>
<accession>A0A5C8USE7</accession>
<dbReference type="GO" id="GO:0008839">
    <property type="term" value="F:4-hydroxy-tetrahydrodipicolinate reductase"/>
    <property type="evidence" value="ECO:0007669"/>
    <property type="project" value="UniProtKB-UniRule"/>
</dbReference>
<dbReference type="RefSeq" id="WP_147783108.1">
    <property type="nucleotide sequence ID" value="NZ_VRMG01000005.1"/>
</dbReference>
<dbReference type="PIRSF" id="PIRSF000161">
    <property type="entry name" value="DHPR"/>
    <property type="match status" value="1"/>
</dbReference>
<comment type="catalytic activity">
    <reaction evidence="12 13">
        <text>(S)-2,3,4,5-tetrahydrodipicolinate + NAD(+) + H2O = (2S,4S)-4-hydroxy-2,3,4,5-tetrahydrodipicolinate + NADH + H(+)</text>
        <dbReference type="Rhea" id="RHEA:35323"/>
        <dbReference type="ChEBI" id="CHEBI:15377"/>
        <dbReference type="ChEBI" id="CHEBI:15378"/>
        <dbReference type="ChEBI" id="CHEBI:16845"/>
        <dbReference type="ChEBI" id="CHEBI:57540"/>
        <dbReference type="ChEBI" id="CHEBI:57945"/>
        <dbReference type="ChEBI" id="CHEBI:67139"/>
        <dbReference type="EC" id="1.17.1.8"/>
    </reaction>
</comment>
<dbReference type="FunFam" id="3.30.360.10:FF:000009">
    <property type="entry name" value="4-hydroxy-tetrahydrodipicolinate reductase"/>
    <property type="match status" value="1"/>
</dbReference>
<feature type="active site" description="Proton donor" evidence="13">
    <location>
        <position position="141"/>
    </location>
</feature>
<evidence type="ECO:0000256" key="8">
    <source>
        <dbReference type="ARBA" id="ARBA00023154"/>
    </source>
</evidence>
<dbReference type="CDD" id="cd02274">
    <property type="entry name" value="DHDPR_N"/>
    <property type="match status" value="1"/>
</dbReference>
<dbReference type="PANTHER" id="PTHR20836">
    <property type="entry name" value="DIHYDRODIPICOLINATE REDUCTASE"/>
    <property type="match status" value="1"/>
</dbReference>
<dbReference type="AlphaFoldDB" id="A0A5C8USE7"/>
<comment type="pathway">
    <text evidence="9 13">Amino-acid biosynthesis; L-lysine biosynthesis via DAP pathway; (S)-tetrahydrodipicolinate from L-aspartate: step 4/4.</text>
</comment>
<proteinExistence type="inferred from homology"/>
<keyword evidence="17" id="KW-1185">Reference proteome</keyword>
<comment type="caution">
    <text evidence="16">The sequence shown here is derived from an EMBL/GenBank/DDBJ whole genome shotgun (WGS) entry which is preliminary data.</text>
</comment>
<evidence type="ECO:0000313" key="17">
    <source>
        <dbReference type="Proteomes" id="UP000321379"/>
    </source>
</evidence>
<feature type="binding site" evidence="13">
    <location>
        <position position="138"/>
    </location>
    <ligand>
        <name>(S)-2,3,4,5-tetrahydrodipicolinate</name>
        <dbReference type="ChEBI" id="CHEBI:16845"/>
    </ligand>
</feature>
<dbReference type="GO" id="GO:0009089">
    <property type="term" value="P:lysine biosynthetic process via diaminopimelate"/>
    <property type="evidence" value="ECO:0007669"/>
    <property type="project" value="UniProtKB-UniRule"/>
</dbReference>
<feature type="binding site" evidence="13">
    <location>
        <position position="33"/>
    </location>
    <ligand>
        <name>NADP(+)</name>
        <dbReference type="ChEBI" id="CHEBI:58349"/>
    </ligand>
</feature>
<keyword evidence="7 13" id="KW-0520">NAD</keyword>
<evidence type="ECO:0000259" key="14">
    <source>
        <dbReference type="Pfam" id="PF01113"/>
    </source>
</evidence>
<evidence type="ECO:0000259" key="15">
    <source>
        <dbReference type="Pfam" id="PF05173"/>
    </source>
</evidence>
<dbReference type="Gene3D" id="3.30.360.10">
    <property type="entry name" value="Dihydrodipicolinate Reductase, domain 2"/>
    <property type="match status" value="1"/>
</dbReference>
<feature type="binding site" evidence="13">
    <location>
        <begin position="9"/>
        <end position="14"/>
    </location>
    <ligand>
        <name>NAD(+)</name>
        <dbReference type="ChEBI" id="CHEBI:57540"/>
    </ligand>
</feature>
<dbReference type="InterPro" id="IPR023940">
    <property type="entry name" value="DHDPR_bac"/>
</dbReference>
<dbReference type="EMBL" id="VRMG01000005">
    <property type="protein sequence ID" value="TXN31521.1"/>
    <property type="molecule type" value="Genomic_DNA"/>
</dbReference>
<keyword evidence="4 13" id="KW-0521">NADP</keyword>
<keyword evidence="8 13" id="KW-0457">Lysine biosynthesis</keyword>
<sequence>MTIRVAVVGATGRMGRLVCRLIEESADLELAARIGSTGDLAELLTADIAVDVTLPAVSEGIVAFAVANGVSILVGTSGWSSQRIAALESRVAEQNRTGIDRVGVIIVPNFSIGSVLATSFAAMAARFYDSIEIIETHHASKVDSPSGTAVRTAELIGAARSALGPVIAPHADQRARGQQVASVPIHSLRMQGVVARQDVVFGGRGETLTLSHETLDPSSYEAGILLALSALPGTEGVVVGLDRLIDLARVEAEAVAPVPPEDARPEGAQPE</sequence>
<feature type="domain" description="Dihydrodipicolinate reductase N-terminal" evidence="14">
    <location>
        <begin position="3"/>
        <end position="110"/>
    </location>
</feature>
<feature type="active site" description="Proton donor/acceptor" evidence="13">
    <location>
        <position position="137"/>
    </location>
</feature>
<evidence type="ECO:0000256" key="3">
    <source>
        <dbReference type="ARBA" id="ARBA00022605"/>
    </source>
</evidence>
<dbReference type="PROSITE" id="PS01298">
    <property type="entry name" value="DAPB"/>
    <property type="match status" value="1"/>
</dbReference>
<comment type="caution">
    <text evidence="13">Was originally thought to be a dihydrodipicolinate reductase (DHDPR), catalyzing the conversion of dihydrodipicolinate to tetrahydrodipicolinate. However, it was shown in E.coli that the substrate of the enzymatic reaction is not dihydrodipicolinate (DHDP) but in fact (2S,4S)-4-hydroxy-2,3,4,5-tetrahydrodipicolinic acid (HTPA), the product released by the DapA-catalyzed reaction.</text>
</comment>
<keyword evidence="6 13" id="KW-0560">Oxidoreductase</keyword>
<dbReference type="InterPro" id="IPR000846">
    <property type="entry name" value="DapB_N"/>
</dbReference>
<dbReference type="GO" id="GO:0050661">
    <property type="term" value="F:NADP binding"/>
    <property type="evidence" value="ECO:0007669"/>
    <property type="project" value="UniProtKB-UniRule"/>
</dbReference>
<comment type="similarity">
    <text evidence="1 13">Belongs to the DapB family.</text>
</comment>
<keyword evidence="3 13" id="KW-0028">Amino-acid biosynthesis</keyword>
<evidence type="ECO:0000256" key="13">
    <source>
        <dbReference type="HAMAP-Rule" id="MF_00102"/>
    </source>
</evidence>
<dbReference type="PANTHER" id="PTHR20836:SF0">
    <property type="entry name" value="4-HYDROXY-TETRAHYDRODIPICOLINATE REDUCTASE 1, CHLOROPLASTIC-RELATED"/>
    <property type="match status" value="1"/>
</dbReference>
<name>A0A5C8USE7_9MICO</name>
<evidence type="ECO:0000256" key="7">
    <source>
        <dbReference type="ARBA" id="ARBA00023027"/>
    </source>
</evidence>
<evidence type="ECO:0000256" key="2">
    <source>
        <dbReference type="ARBA" id="ARBA00022490"/>
    </source>
</evidence>
<dbReference type="SUPFAM" id="SSF51735">
    <property type="entry name" value="NAD(P)-binding Rossmann-fold domains"/>
    <property type="match status" value="1"/>
</dbReference>
<comment type="function">
    <text evidence="13">Catalyzes the conversion of 4-hydroxy-tetrahydrodipicolinate (HTPA) to tetrahydrodipicolinate.</text>
</comment>
<evidence type="ECO:0000313" key="16">
    <source>
        <dbReference type="EMBL" id="TXN31521.1"/>
    </source>
</evidence>
<feature type="binding site" evidence="13">
    <location>
        <begin position="107"/>
        <end position="110"/>
    </location>
    <ligand>
        <name>NAD(+)</name>
        <dbReference type="ChEBI" id="CHEBI:57540"/>
    </ligand>
</feature>
<dbReference type="GO" id="GO:0005829">
    <property type="term" value="C:cytosol"/>
    <property type="evidence" value="ECO:0007669"/>
    <property type="project" value="TreeGrafter"/>
</dbReference>
<dbReference type="EC" id="1.17.1.8" evidence="10 13"/>